<evidence type="ECO:0000256" key="2">
    <source>
        <dbReference type="SAM" id="MobiDB-lite"/>
    </source>
</evidence>
<keyword evidence="1" id="KW-0175">Coiled coil</keyword>
<comment type="caution">
    <text evidence="3">The sequence shown here is derived from an EMBL/GenBank/DDBJ whole genome shotgun (WGS) entry which is preliminary data.</text>
</comment>
<evidence type="ECO:0000313" key="3">
    <source>
        <dbReference type="EMBL" id="KAH3773824.1"/>
    </source>
</evidence>
<dbReference type="EMBL" id="JAIWYP010000009">
    <property type="protein sequence ID" value="KAH3773824.1"/>
    <property type="molecule type" value="Genomic_DNA"/>
</dbReference>
<keyword evidence="4" id="KW-1185">Reference proteome</keyword>
<accession>A0A9D4IHV7</accession>
<feature type="region of interest" description="Disordered" evidence="2">
    <location>
        <begin position="1"/>
        <end position="61"/>
    </location>
</feature>
<reference evidence="3" key="1">
    <citation type="journal article" date="2019" name="bioRxiv">
        <title>The Genome of the Zebra Mussel, Dreissena polymorpha: A Resource for Invasive Species Research.</title>
        <authorList>
            <person name="McCartney M.A."/>
            <person name="Auch B."/>
            <person name="Kono T."/>
            <person name="Mallez S."/>
            <person name="Zhang Y."/>
            <person name="Obille A."/>
            <person name="Becker A."/>
            <person name="Abrahante J.E."/>
            <person name="Garbe J."/>
            <person name="Badalamenti J.P."/>
            <person name="Herman A."/>
            <person name="Mangelson H."/>
            <person name="Liachko I."/>
            <person name="Sullivan S."/>
            <person name="Sone E.D."/>
            <person name="Koren S."/>
            <person name="Silverstein K.A.T."/>
            <person name="Beckman K.B."/>
            <person name="Gohl D.M."/>
        </authorList>
    </citation>
    <scope>NUCLEOTIDE SEQUENCE</scope>
    <source>
        <strain evidence="3">Duluth1</strain>
        <tissue evidence="3">Whole animal</tissue>
    </source>
</reference>
<evidence type="ECO:0000256" key="1">
    <source>
        <dbReference type="SAM" id="Coils"/>
    </source>
</evidence>
<feature type="compositionally biased region" description="Low complexity" evidence="2">
    <location>
        <begin position="7"/>
        <end position="22"/>
    </location>
</feature>
<name>A0A9D4IHV7_DREPO</name>
<proteinExistence type="predicted"/>
<dbReference type="Proteomes" id="UP000828390">
    <property type="component" value="Unassembled WGS sequence"/>
</dbReference>
<reference evidence="3" key="2">
    <citation type="submission" date="2020-11" db="EMBL/GenBank/DDBJ databases">
        <authorList>
            <person name="McCartney M.A."/>
            <person name="Auch B."/>
            <person name="Kono T."/>
            <person name="Mallez S."/>
            <person name="Becker A."/>
            <person name="Gohl D.M."/>
            <person name="Silverstein K.A.T."/>
            <person name="Koren S."/>
            <person name="Bechman K.B."/>
            <person name="Herman A."/>
            <person name="Abrahante J.E."/>
            <person name="Garbe J."/>
        </authorList>
    </citation>
    <scope>NUCLEOTIDE SEQUENCE</scope>
    <source>
        <strain evidence="3">Duluth1</strain>
        <tissue evidence="3">Whole animal</tissue>
    </source>
</reference>
<protein>
    <submittedName>
        <fullName evidence="3">Uncharacterized protein</fullName>
    </submittedName>
</protein>
<feature type="coiled-coil region" evidence="1">
    <location>
        <begin position="119"/>
        <end position="160"/>
    </location>
</feature>
<gene>
    <name evidence="3" type="ORF">DPMN_175195</name>
</gene>
<dbReference type="AlphaFoldDB" id="A0A9D4IHV7"/>
<organism evidence="3 4">
    <name type="scientific">Dreissena polymorpha</name>
    <name type="common">Zebra mussel</name>
    <name type="synonym">Mytilus polymorpha</name>
    <dbReference type="NCBI Taxonomy" id="45954"/>
    <lineage>
        <taxon>Eukaryota</taxon>
        <taxon>Metazoa</taxon>
        <taxon>Spiralia</taxon>
        <taxon>Lophotrochozoa</taxon>
        <taxon>Mollusca</taxon>
        <taxon>Bivalvia</taxon>
        <taxon>Autobranchia</taxon>
        <taxon>Heteroconchia</taxon>
        <taxon>Euheterodonta</taxon>
        <taxon>Imparidentia</taxon>
        <taxon>Neoheterodontei</taxon>
        <taxon>Myida</taxon>
        <taxon>Dreissenoidea</taxon>
        <taxon>Dreissenidae</taxon>
        <taxon>Dreissena</taxon>
    </lineage>
</organism>
<sequence length="192" mass="21688">MNTGKRTLSSTASEASTNTSLLETSVFEKSETSTKGGGQGKTSKKNSKPDSKKQKTMSTFVTSKQHDTVDITIDKRLDEISSKLSRVLTKDDSTFIKDMIKETVEQLKEKLLGNVLHRIEIIESDLFEQKREITLLKNENVAKTKIIEELKQQNALLEQKKTSDAVNYDEFANNTEQYSRRNNLRIAGVPED</sequence>
<evidence type="ECO:0000313" key="4">
    <source>
        <dbReference type="Proteomes" id="UP000828390"/>
    </source>
</evidence>